<dbReference type="PANTHER" id="PTHR14494:SF0">
    <property type="entry name" value="ALADIN"/>
    <property type="match status" value="1"/>
</dbReference>
<dbReference type="GO" id="GO:0005643">
    <property type="term" value="C:nuclear pore"/>
    <property type="evidence" value="ECO:0007669"/>
    <property type="project" value="TreeGrafter"/>
</dbReference>
<reference evidence="1" key="1">
    <citation type="journal article" date="2012" name="Proc. Natl. Acad. Sci. U.S.A.">
        <title>Antigenic diversity is generated by distinct evolutionary mechanisms in African trypanosome species.</title>
        <authorList>
            <person name="Jackson A.P."/>
            <person name="Berry A."/>
            <person name="Aslett M."/>
            <person name="Allison H.C."/>
            <person name="Burton P."/>
            <person name="Vavrova-Anderson J."/>
            <person name="Brown R."/>
            <person name="Browne H."/>
            <person name="Corton N."/>
            <person name="Hauser H."/>
            <person name="Gamble J."/>
            <person name="Gilderthorp R."/>
            <person name="Marcello L."/>
            <person name="McQuillan J."/>
            <person name="Otto T.D."/>
            <person name="Quail M.A."/>
            <person name="Sanders M.J."/>
            <person name="van Tonder A."/>
            <person name="Ginger M.L."/>
            <person name="Field M.C."/>
            <person name="Barry J.D."/>
            <person name="Hertz-Fowler C."/>
            <person name="Berriman M."/>
        </authorList>
    </citation>
    <scope>NUCLEOTIDE SEQUENCE</scope>
    <source>
        <strain evidence="1">IL3000</strain>
    </source>
</reference>
<accession>G0V087</accession>
<organism evidence="1">
    <name type="scientific">Trypanosoma congolense (strain IL3000)</name>
    <dbReference type="NCBI Taxonomy" id="1068625"/>
    <lineage>
        <taxon>Eukaryota</taxon>
        <taxon>Discoba</taxon>
        <taxon>Euglenozoa</taxon>
        <taxon>Kinetoplastea</taxon>
        <taxon>Metakinetoplastina</taxon>
        <taxon>Trypanosomatida</taxon>
        <taxon>Trypanosomatidae</taxon>
        <taxon>Trypanosoma</taxon>
        <taxon>Nannomonas</taxon>
    </lineage>
</organism>
<dbReference type="InterPro" id="IPR045139">
    <property type="entry name" value="Aladin"/>
</dbReference>
<dbReference type="Gene3D" id="2.130.10.10">
    <property type="entry name" value="YVTN repeat-like/Quinoprotein amine dehydrogenase"/>
    <property type="match status" value="1"/>
</dbReference>
<proteinExistence type="predicted"/>
<dbReference type="VEuPathDB" id="TriTrypDB:TcIL3000.11.4630"/>
<gene>
    <name evidence="1" type="ORF">TCIL3000_11_4630</name>
</gene>
<protein>
    <submittedName>
        <fullName evidence="1">Uncharacterized protein</fullName>
    </submittedName>
</protein>
<sequence>MYQPLLEVSHGPSCAVVGDRLIGEAAGFLYGGSDRAAFEDQGGAVYPIWRPVNGNVISGGRWRSTRNAFLSMWVQEPLRKLQILLQPLVSLLPLLRVVFPFAVPEPASRRQIHIECCERVVAIAFHPTRMILAAVIDEKNGCSRVVIYDVGESREEFTLTHAFQRHSRCLAWKPLSRDVLAVGCCGGVLLWSLSFNSEPSKRGVFGSGGHVKEAGTSSASEGAPCCLFYRSTKNVVTTCVRFSSRDGRYVACGSTEHAALHFHDIRVQPSRSLLLKNVSVEGATQDVLFAHDDSFAVRMVCGASVVILLQFPSCARTTVPTAAPVLSMARAQGVGPNHFFLHCAGVEGVFVAHVNPFVGVHVISLISTGIHRGVGGAVRCIASSGKRLFVALETGHLLVMHYGCRGVFTLIPVGTAEMNVEHMAMFDGYSYGSLLAVVETDQSVVFVPAYHA</sequence>
<dbReference type="AlphaFoldDB" id="G0V087"/>
<dbReference type="EMBL" id="HE575324">
    <property type="protein sequence ID" value="CCC95057.1"/>
    <property type="molecule type" value="Genomic_DNA"/>
</dbReference>
<name>G0V087_TRYCI</name>
<dbReference type="SUPFAM" id="SSF50978">
    <property type="entry name" value="WD40 repeat-like"/>
    <property type="match status" value="1"/>
</dbReference>
<dbReference type="PANTHER" id="PTHR14494">
    <property type="entry name" value="ALADIN/ADRACALIN/AAAS"/>
    <property type="match status" value="1"/>
</dbReference>
<evidence type="ECO:0000313" key="1">
    <source>
        <dbReference type="EMBL" id="CCC95057.1"/>
    </source>
</evidence>
<dbReference type="InterPro" id="IPR036322">
    <property type="entry name" value="WD40_repeat_dom_sf"/>
</dbReference>
<dbReference type="InterPro" id="IPR015943">
    <property type="entry name" value="WD40/YVTN_repeat-like_dom_sf"/>
</dbReference>
<dbReference type="GO" id="GO:0006913">
    <property type="term" value="P:nucleocytoplasmic transport"/>
    <property type="evidence" value="ECO:0007669"/>
    <property type="project" value="TreeGrafter"/>
</dbReference>